<dbReference type="Proteomes" id="UP000288024">
    <property type="component" value="Unassembled WGS sequence"/>
</dbReference>
<evidence type="ECO:0000259" key="2">
    <source>
        <dbReference type="PROSITE" id="PS50801"/>
    </source>
</evidence>
<gene>
    <name evidence="3" type="ORF">EM808_20320</name>
</gene>
<keyword evidence="4" id="KW-1185">Reference proteome</keyword>
<dbReference type="CDD" id="cd07041">
    <property type="entry name" value="STAS_RsbR_RsbS_like"/>
    <property type="match status" value="1"/>
</dbReference>
<dbReference type="EMBL" id="RZTZ01000010">
    <property type="protein sequence ID" value="RVT59127.1"/>
    <property type="molecule type" value="Genomic_DNA"/>
</dbReference>
<dbReference type="PANTHER" id="PTHR33745">
    <property type="entry name" value="RSBT ANTAGONIST PROTEIN RSBS-RELATED"/>
    <property type="match status" value="1"/>
</dbReference>
<protein>
    <submittedName>
        <fullName evidence="3">STAS domain-containing protein</fullName>
    </submittedName>
</protein>
<dbReference type="AlphaFoldDB" id="A0A437K6T9"/>
<dbReference type="Pfam" id="PF01740">
    <property type="entry name" value="STAS"/>
    <property type="match status" value="1"/>
</dbReference>
<dbReference type="InterPro" id="IPR051932">
    <property type="entry name" value="Bact_StressResp_Reg"/>
</dbReference>
<dbReference type="InterPro" id="IPR036513">
    <property type="entry name" value="STAS_dom_sf"/>
</dbReference>
<organism evidence="3 4">
    <name type="scientific">Niallia taxi</name>
    <dbReference type="NCBI Taxonomy" id="2499688"/>
    <lineage>
        <taxon>Bacteria</taxon>
        <taxon>Bacillati</taxon>
        <taxon>Bacillota</taxon>
        <taxon>Bacilli</taxon>
        <taxon>Bacillales</taxon>
        <taxon>Bacillaceae</taxon>
        <taxon>Niallia</taxon>
    </lineage>
</organism>
<dbReference type="GeneID" id="87617990"/>
<dbReference type="PANTHER" id="PTHR33745:SF3">
    <property type="entry name" value="RSBT CO-ANTAGONIST PROTEIN RSBRC"/>
    <property type="match status" value="1"/>
</dbReference>
<dbReference type="RefSeq" id="WP_127740185.1">
    <property type="nucleotide sequence ID" value="NZ_CAJCKN010000003.1"/>
</dbReference>
<dbReference type="InterPro" id="IPR002645">
    <property type="entry name" value="STAS_dom"/>
</dbReference>
<reference evidence="3 4" key="1">
    <citation type="submission" date="2019-01" db="EMBL/GenBank/DDBJ databases">
        <title>Bacillus sp. M5HDSG1-1, whole genome shotgun sequence.</title>
        <authorList>
            <person name="Tuo L."/>
        </authorList>
    </citation>
    <scope>NUCLEOTIDE SEQUENCE [LARGE SCALE GENOMIC DNA]</scope>
    <source>
        <strain evidence="3 4">M5HDSG1-1</strain>
    </source>
</reference>
<name>A0A437K6T9_9BACI</name>
<evidence type="ECO:0000313" key="4">
    <source>
        <dbReference type="Proteomes" id="UP000288024"/>
    </source>
</evidence>
<evidence type="ECO:0000256" key="1">
    <source>
        <dbReference type="ARBA" id="ARBA00022553"/>
    </source>
</evidence>
<dbReference type="Gene3D" id="3.30.750.24">
    <property type="entry name" value="STAS domain"/>
    <property type="match status" value="1"/>
</dbReference>
<keyword evidence="1" id="KW-0597">Phosphoprotein</keyword>
<feature type="domain" description="STAS" evidence="2">
    <location>
        <begin position="163"/>
        <end position="274"/>
    </location>
</feature>
<dbReference type="PROSITE" id="PS50801">
    <property type="entry name" value="STAS"/>
    <property type="match status" value="1"/>
</dbReference>
<evidence type="ECO:0000313" key="3">
    <source>
        <dbReference type="EMBL" id="RVT59127.1"/>
    </source>
</evidence>
<comment type="caution">
    <text evidence="3">The sequence shown here is derived from an EMBL/GenBank/DDBJ whole genome shotgun (WGS) entry which is preliminary data.</text>
</comment>
<accession>A0A437K6T9</accession>
<proteinExistence type="predicted"/>
<dbReference type="SUPFAM" id="SSF52091">
    <property type="entry name" value="SpoIIaa-like"/>
    <property type="match status" value="1"/>
</dbReference>
<sequence length="280" mass="32468">MQKNEQLYNYFIENADRLTDEWYANLDRTDPNGVYASDNLEIIRTLKKQNNDFHYYLAKVFIEEEERFLKDFQEWVVAIASDKEHLETPIHFIIREFIRTREQYFQLVREFQKQNDVPEERITAWNRSIVRVFDIVIVQFTEQFHENSIKQLRAQQEMINELSSPVILLSKNRALLPLVGDIDTARAAAILENTIKQCADKKVTQLFIDLSGVIIIDTMVAHQIFQLIHGLSLIGVHSTLSGIRPEIATTAIQLGLSFNDISITSTLSKAIAQDSEFFSE</sequence>